<evidence type="ECO:0000313" key="4">
    <source>
        <dbReference type="Proteomes" id="UP000677054"/>
    </source>
</evidence>
<dbReference type="EMBL" id="CAJPEV010001883">
    <property type="protein sequence ID" value="CAG0894726.1"/>
    <property type="molecule type" value="Genomic_DNA"/>
</dbReference>
<reference evidence="3" key="1">
    <citation type="submission" date="2020-11" db="EMBL/GenBank/DDBJ databases">
        <authorList>
            <person name="Tran Van P."/>
        </authorList>
    </citation>
    <scope>NUCLEOTIDE SEQUENCE</scope>
</reference>
<dbReference type="SMART" id="SM00020">
    <property type="entry name" value="Tryp_SPc"/>
    <property type="match status" value="1"/>
</dbReference>
<organism evidence="3">
    <name type="scientific">Darwinula stevensoni</name>
    <dbReference type="NCBI Taxonomy" id="69355"/>
    <lineage>
        <taxon>Eukaryota</taxon>
        <taxon>Metazoa</taxon>
        <taxon>Ecdysozoa</taxon>
        <taxon>Arthropoda</taxon>
        <taxon>Crustacea</taxon>
        <taxon>Oligostraca</taxon>
        <taxon>Ostracoda</taxon>
        <taxon>Podocopa</taxon>
        <taxon>Podocopida</taxon>
        <taxon>Darwinulocopina</taxon>
        <taxon>Darwinuloidea</taxon>
        <taxon>Darwinulidae</taxon>
        <taxon>Darwinula</taxon>
    </lineage>
</organism>
<dbReference type="InterPro" id="IPR001314">
    <property type="entry name" value="Peptidase_S1A"/>
</dbReference>
<dbReference type="CDD" id="cd00190">
    <property type="entry name" value="Tryp_SPc"/>
    <property type="match status" value="1"/>
</dbReference>
<dbReference type="Proteomes" id="UP000677054">
    <property type="component" value="Unassembled WGS sequence"/>
</dbReference>
<protein>
    <recommendedName>
        <fullName evidence="2">Peptidase S1 domain-containing protein</fullName>
    </recommendedName>
</protein>
<dbReference type="Gene3D" id="2.40.10.10">
    <property type="entry name" value="Trypsin-like serine proteases"/>
    <property type="match status" value="1"/>
</dbReference>
<evidence type="ECO:0000259" key="2">
    <source>
        <dbReference type="PROSITE" id="PS50240"/>
    </source>
</evidence>
<dbReference type="EMBL" id="LR901400">
    <property type="protein sequence ID" value="CAD7248522.1"/>
    <property type="molecule type" value="Genomic_DNA"/>
</dbReference>
<dbReference type="InterPro" id="IPR001254">
    <property type="entry name" value="Trypsin_dom"/>
</dbReference>
<dbReference type="FunFam" id="2.40.10.10:FF:000068">
    <property type="entry name" value="transmembrane protease serine 2"/>
    <property type="match status" value="1"/>
</dbReference>
<dbReference type="PANTHER" id="PTHR24253">
    <property type="entry name" value="TRANSMEMBRANE PROTEASE SERINE"/>
    <property type="match status" value="1"/>
</dbReference>
<accession>A0A7R9A5M9</accession>
<dbReference type="InterPro" id="IPR043504">
    <property type="entry name" value="Peptidase_S1_PA_chymotrypsin"/>
</dbReference>
<dbReference type="OrthoDB" id="93664at2759"/>
<dbReference type="PROSITE" id="PS50240">
    <property type="entry name" value="TRYPSIN_DOM"/>
    <property type="match status" value="1"/>
</dbReference>
<name>A0A7R9A5M9_9CRUS</name>
<dbReference type="SUPFAM" id="SSF50494">
    <property type="entry name" value="Trypsin-like serine proteases"/>
    <property type="match status" value="1"/>
</dbReference>
<sequence>MTYPGRRSADAPANSTGLDRIVGGRYVPSEKKYPWMVWIRPNPTGLFMLCGGSLINDRYVLTAAQCVYENSSATYYVVLGDLHRYITSESVSIQIPARAIPHPQFLINKTGSNLTAIDHDIALLKLETPVDFQAYPHIRPICLPAPVSFSTGTPMTVAGWGGTNWRCREFEDGGDCNSLNGIRALKLIEATIEVASDSVCQKNYGPLFTKNFICAQKAGKDICHVSLETRAERKNDGGDFGGPLMFRTPGSYYLNVGISSFMKGCDPQYGAAFAATGSECS</sequence>
<dbReference type="PANTHER" id="PTHR24253:SF153">
    <property type="entry name" value="SERINE PROTEASE HEPSIN"/>
    <property type="match status" value="1"/>
</dbReference>
<dbReference type="PRINTS" id="PR00722">
    <property type="entry name" value="CHYMOTRYPSIN"/>
</dbReference>
<dbReference type="InterPro" id="IPR009003">
    <property type="entry name" value="Peptidase_S1_PA"/>
</dbReference>
<dbReference type="AlphaFoldDB" id="A0A7R9A5M9"/>
<gene>
    <name evidence="3" type="ORF">DSTB1V02_LOCUS8334</name>
</gene>
<proteinExistence type="predicted"/>
<evidence type="ECO:0000313" key="3">
    <source>
        <dbReference type="EMBL" id="CAD7248522.1"/>
    </source>
</evidence>
<dbReference type="GO" id="GO:0004252">
    <property type="term" value="F:serine-type endopeptidase activity"/>
    <property type="evidence" value="ECO:0007669"/>
    <property type="project" value="InterPro"/>
</dbReference>
<keyword evidence="4" id="KW-1185">Reference proteome</keyword>
<feature type="domain" description="Peptidase S1" evidence="2">
    <location>
        <begin position="21"/>
        <end position="281"/>
    </location>
</feature>
<dbReference type="Pfam" id="PF00089">
    <property type="entry name" value="Trypsin"/>
    <property type="match status" value="1"/>
</dbReference>
<keyword evidence="1" id="KW-1015">Disulfide bond</keyword>
<dbReference type="GO" id="GO:0006508">
    <property type="term" value="P:proteolysis"/>
    <property type="evidence" value="ECO:0007669"/>
    <property type="project" value="InterPro"/>
</dbReference>
<evidence type="ECO:0000256" key="1">
    <source>
        <dbReference type="ARBA" id="ARBA00023157"/>
    </source>
</evidence>